<gene>
    <name evidence="3" type="ORF">LZC94_27675</name>
</gene>
<protein>
    <submittedName>
        <fullName evidence="3">SRPBCC family protein</fullName>
    </submittedName>
</protein>
<dbReference type="SUPFAM" id="SSF55961">
    <property type="entry name" value="Bet v1-like"/>
    <property type="match status" value="1"/>
</dbReference>
<dbReference type="Gene3D" id="3.30.530.20">
    <property type="match status" value="1"/>
</dbReference>
<dbReference type="EMBL" id="CP089984">
    <property type="protein sequence ID" value="WXB11630.1"/>
    <property type="molecule type" value="Genomic_DNA"/>
</dbReference>
<dbReference type="Pfam" id="PF03364">
    <property type="entry name" value="Polyketide_cyc"/>
    <property type="match status" value="1"/>
</dbReference>
<dbReference type="RefSeq" id="WP_394821250.1">
    <property type="nucleotide sequence ID" value="NZ_CP089984.1"/>
</dbReference>
<accession>A0ABZ2LLL4</accession>
<organism evidence="3 4">
    <name type="scientific">Pendulispora albinea</name>
    <dbReference type="NCBI Taxonomy" id="2741071"/>
    <lineage>
        <taxon>Bacteria</taxon>
        <taxon>Pseudomonadati</taxon>
        <taxon>Myxococcota</taxon>
        <taxon>Myxococcia</taxon>
        <taxon>Myxococcales</taxon>
        <taxon>Sorangiineae</taxon>
        <taxon>Pendulisporaceae</taxon>
        <taxon>Pendulispora</taxon>
    </lineage>
</organism>
<dbReference type="InterPro" id="IPR023393">
    <property type="entry name" value="START-like_dom_sf"/>
</dbReference>
<reference evidence="3 4" key="1">
    <citation type="submission" date="2021-12" db="EMBL/GenBank/DDBJ databases">
        <title>Discovery of the Pendulisporaceae a myxobacterial family with distinct sporulation behavior and unique specialized metabolism.</title>
        <authorList>
            <person name="Garcia R."/>
            <person name="Popoff A."/>
            <person name="Bader C.D."/>
            <person name="Loehr J."/>
            <person name="Walesch S."/>
            <person name="Walt C."/>
            <person name="Boldt J."/>
            <person name="Bunk B."/>
            <person name="Haeckl F.J.F.P.J."/>
            <person name="Gunesch A.P."/>
            <person name="Birkelbach J."/>
            <person name="Nuebel U."/>
            <person name="Pietschmann T."/>
            <person name="Bach T."/>
            <person name="Mueller R."/>
        </authorList>
    </citation>
    <scope>NUCLEOTIDE SEQUENCE [LARGE SCALE GENOMIC DNA]</scope>
    <source>
        <strain evidence="3 4">MSr11954</strain>
    </source>
</reference>
<sequence>MAIDIDTANNSDPIIKVRLGSDGRPRGAAAVARIDRPVGTVWAAVQDVERYARYLPMVHRVRRQGDHVSFELKFKVGFFSVGFEFSAHATYEPEQWLELRWTSGEPRDIRLRFDLKSIDDGKACLVEGNGEFDASSLGWLVKYFLKHHPEIQFGIFPGVALVLIDSLRRATMDAA</sequence>
<dbReference type="Proteomes" id="UP001370348">
    <property type="component" value="Chromosome"/>
</dbReference>
<evidence type="ECO:0000256" key="1">
    <source>
        <dbReference type="ARBA" id="ARBA00008918"/>
    </source>
</evidence>
<comment type="similarity">
    <text evidence="1">Belongs to the ribosome association toxin RatA family.</text>
</comment>
<proteinExistence type="inferred from homology"/>
<dbReference type="InterPro" id="IPR005031">
    <property type="entry name" value="COQ10_START"/>
</dbReference>
<evidence type="ECO:0000313" key="3">
    <source>
        <dbReference type="EMBL" id="WXB11630.1"/>
    </source>
</evidence>
<evidence type="ECO:0000313" key="4">
    <source>
        <dbReference type="Proteomes" id="UP001370348"/>
    </source>
</evidence>
<keyword evidence="4" id="KW-1185">Reference proteome</keyword>
<evidence type="ECO:0000259" key="2">
    <source>
        <dbReference type="Pfam" id="PF03364"/>
    </source>
</evidence>
<name>A0ABZ2LLL4_9BACT</name>
<feature type="domain" description="Coenzyme Q-binding protein COQ10 START" evidence="2">
    <location>
        <begin position="34"/>
        <end position="115"/>
    </location>
</feature>